<dbReference type="EMBL" id="PYUC01000001">
    <property type="protein sequence ID" value="PTB22591.1"/>
    <property type="molecule type" value="Genomic_DNA"/>
</dbReference>
<evidence type="ECO:0000256" key="1">
    <source>
        <dbReference type="SAM" id="MobiDB-lite"/>
    </source>
</evidence>
<accession>A0A2T3Y1G5</accession>
<feature type="compositionally biased region" description="Low complexity" evidence="1">
    <location>
        <begin position="63"/>
        <end position="83"/>
    </location>
</feature>
<proteinExistence type="predicted"/>
<reference evidence="2 3" key="1">
    <citation type="submission" date="2018-03" db="EMBL/GenBank/DDBJ databases">
        <title>Whole genome analyses suggest that Burkholderia sensu lato contains two further novel genera in the rhizoxinica-symbiotica group Mycetohabitans gen. nov., and Trinickia gen. nov.: implications for the evolution of diazotrophy and nodulation in the Burkholderiaceae.</title>
        <authorList>
            <person name="Estrada De Los Santos P."/>
            <person name="Palmer M."/>
            <person name="Chavez-Ramirez B."/>
            <person name="Steenkamp E.T."/>
            <person name="Hirsch A.M."/>
            <person name="Manyaka P."/>
            <person name="Maluk M."/>
            <person name="Lafos M."/>
            <person name="Crook M."/>
            <person name="Gross E."/>
            <person name="Simon M.F."/>
            <person name="Bueno Dos Reis Junior F."/>
            <person name="Poole P.S."/>
            <person name="Venter S.N."/>
            <person name="James E.K."/>
        </authorList>
    </citation>
    <scope>NUCLEOTIDE SEQUENCE [LARGE SCALE GENOMIC DNA]</scope>
    <source>
        <strain evidence="2 3">JPY-366</strain>
    </source>
</reference>
<dbReference type="RefSeq" id="WP_107148976.1">
    <property type="nucleotide sequence ID" value="NZ_PYUC01000001.1"/>
</dbReference>
<protein>
    <submittedName>
        <fullName evidence="2">Uncharacterized protein</fullName>
    </submittedName>
</protein>
<name>A0A2T3Y1G5_9BURK</name>
<dbReference type="Proteomes" id="UP000240638">
    <property type="component" value="Unassembled WGS sequence"/>
</dbReference>
<evidence type="ECO:0000313" key="3">
    <source>
        <dbReference type="Proteomes" id="UP000240638"/>
    </source>
</evidence>
<gene>
    <name evidence="2" type="ORF">C9I57_02105</name>
</gene>
<feature type="region of interest" description="Disordered" evidence="1">
    <location>
        <begin position="42"/>
        <end position="108"/>
    </location>
</feature>
<evidence type="ECO:0000313" key="2">
    <source>
        <dbReference type="EMBL" id="PTB22591.1"/>
    </source>
</evidence>
<organism evidence="2 3">
    <name type="scientific">Trinickia symbiotica</name>
    <dbReference type="NCBI Taxonomy" id="863227"/>
    <lineage>
        <taxon>Bacteria</taxon>
        <taxon>Pseudomonadati</taxon>
        <taxon>Pseudomonadota</taxon>
        <taxon>Betaproteobacteria</taxon>
        <taxon>Burkholderiales</taxon>
        <taxon>Burkholderiaceae</taxon>
        <taxon>Trinickia</taxon>
    </lineage>
</organism>
<dbReference type="AlphaFoldDB" id="A0A2T3Y1G5"/>
<comment type="caution">
    <text evidence="2">The sequence shown here is derived from an EMBL/GenBank/DDBJ whole genome shotgun (WGS) entry which is preliminary data.</text>
</comment>
<sequence>MSTNKWREGALLGKRLWLGAFVRRWRVFPVYAAIALTACGNRGGSVAAETATQSSESTPMLPGARAGLLQGAGQAASGSLAQGFDTTPGREQTPASNPLLPPVMHSAD</sequence>